<feature type="compositionally biased region" description="Acidic residues" evidence="2">
    <location>
        <begin position="1"/>
        <end position="10"/>
    </location>
</feature>
<name>A5E5F3_LODEL</name>
<feature type="coiled-coil region" evidence="1">
    <location>
        <begin position="314"/>
        <end position="350"/>
    </location>
</feature>
<feature type="compositionally biased region" description="Polar residues" evidence="2">
    <location>
        <begin position="78"/>
        <end position="91"/>
    </location>
</feature>
<reference evidence="3 4" key="1">
    <citation type="journal article" date="2009" name="Nature">
        <title>Evolution of pathogenicity and sexual reproduction in eight Candida genomes.</title>
        <authorList>
            <person name="Butler G."/>
            <person name="Rasmussen M.D."/>
            <person name="Lin M.F."/>
            <person name="Santos M.A."/>
            <person name="Sakthikumar S."/>
            <person name="Munro C.A."/>
            <person name="Rheinbay E."/>
            <person name="Grabherr M."/>
            <person name="Forche A."/>
            <person name="Reedy J.L."/>
            <person name="Agrafioti I."/>
            <person name="Arnaud M.B."/>
            <person name="Bates S."/>
            <person name="Brown A.J."/>
            <person name="Brunke S."/>
            <person name="Costanzo M.C."/>
            <person name="Fitzpatrick D.A."/>
            <person name="de Groot P.W."/>
            <person name="Harris D."/>
            <person name="Hoyer L.L."/>
            <person name="Hube B."/>
            <person name="Klis F.M."/>
            <person name="Kodira C."/>
            <person name="Lennard N."/>
            <person name="Logue M.E."/>
            <person name="Martin R."/>
            <person name="Neiman A.M."/>
            <person name="Nikolaou E."/>
            <person name="Quail M.A."/>
            <person name="Quinn J."/>
            <person name="Santos M.C."/>
            <person name="Schmitzberger F.F."/>
            <person name="Sherlock G."/>
            <person name="Shah P."/>
            <person name="Silverstein K.A."/>
            <person name="Skrzypek M.S."/>
            <person name="Soll D."/>
            <person name="Staggs R."/>
            <person name="Stansfield I."/>
            <person name="Stumpf M.P."/>
            <person name="Sudbery P.E."/>
            <person name="Srikantha T."/>
            <person name="Zeng Q."/>
            <person name="Berman J."/>
            <person name="Berriman M."/>
            <person name="Heitman J."/>
            <person name="Gow N.A."/>
            <person name="Lorenz M.C."/>
            <person name="Birren B.W."/>
            <person name="Kellis M."/>
            <person name="Cuomo C.A."/>
        </authorList>
    </citation>
    <scope>NUCLEOTIDE SEQUENCE [LARGE SCALE GENOMIC DNA]</scope>
    <source>
        <strain evidence="4">ATCC 11503 / BCRC 21390 / CBS 2605 / JCM 1781 / NBRC 1676 / NRRL YB-4239</strain>
    </source>
</reference>
<dbReference type="OrthoDB" id="4026130at2759"/>
<feature type="region of interest" description="Disordered" evidence="2">
    <location>
        <begin position="217"/>
        <end position="264"/>
    </location>
</feature>
<proteinExistence type="predicted"/>
<dbReference type="AlphaFoldDB" id="A5E5F3"/>
<sequence>MDDEELDDFDLQLMKQKPKSKLAKPIFKRKKIENSLNGPRSRILFNDINNETDDQDVSEIMKKVEGESSLHTARGQRRSPTIESRAQSQDASRNRKLQQEQAPESHQDVNKRRQFLSRYMATTNDGTDNTLQDDLVEQTLTGEEALKLLEDEYSDEDNVDSDGEAATKPTSIPNILHNTQLPFSSATRKIIPLHSSFEPHVSKRQFLKQLSEEYKDKNNYDDGSGDFEQNNNNNNAVGAKGGGGGDDDDDDDDRNYNDLNDEDMGVLKSQGIDFDRKFDWELQSENDAESGSESELKPRTKSRFIVPDVKILSVDEQIARISNLLNEAHEKKAEMDKENLEIIRQKEENLRVRETLCQRLRDINLD</sequence>
<feature type="compositionally biased region" description="Low complexity" evidence="2">
    <location>
        <begin position="226"/>
        <end position="238"/>
    </location>
</feature>
<organism evidence="3 4">
    <name type="scientific">Lodderomyces elongisporus (strain ATCC 11503 / CBS 2605 / JCM 1781 / NBRC 1676 / NRRL YB-4239)</name>
    <name type="common">Yeast</name>
    <name type="synonym">Saccharomyces elongisporus</name>
    <dbReference type="NCBI Taxonomy" id="379508"/>
    <lineage>
        <taxon>Eukaryota</taxon>
        <taxon>Fungi</taxon>
        <taxon>Dikarya</taxon>
        <taxon>Ascomycota</taxon>
        <taxon>Saccharomycotina</taxon>
        <taxon>Pichiomycetes</taxon>
        <taxon>Debaryomycetaceae</taxon>
        <taxon>Candida/Lodderomyces clade</taxon>
        <taxon>Lodderomyces</taxon>
    </lineage>
</organism>
<feature type="compositionally biased region" description="Basic residues" evidence="2">
    <location>
        <begin position="16"/>
        <end position="31"/>
    </location>
</feature>
<dbReference type="InParanoid" id="A5E5F3"/>
<evidence type="ECO:0000256" key="2">
    <source>
        <dbReference type="SAM" id="MobiDB-lite"/>
    </source>
</evidence>
<dbReference type="KEGG" id="lel:PVL30_005568"/>
<evidence type="ECO:0000313" key="4">
    <source>
        <dbReference type="Proteomes" id="UP000001996"/>
    </source>
</evidence>
<keyword evidence="4" id="KW-1185">Reference proteome</keyword>
<dbReference type="EMBL" id="CH981530">
    <property type="protein sequence ID" value="EDK46661.1"/>
    <property type="molecule type" value="Genomic_DNA"/>
</dbReference>
<feature type="region of interest" description="Disordered" evidence="2">
    <location>
        <begin position="153"/>
        <end position="174"/>
    </location>
</feature>
<evidence type="ECO:0000256" key="1">
    <source>
        <dbReference type="SAM" id="Coils"/>
    </source>
</evidence>
<feature type="compositionally biased region" description="Acidic residues" evidence="2">
    <location>
        <begin position="245"/>
        <end position="264"/>
    </location>
</feature>
<keyword evidence="1" id="KW-0175">Coiled coil</keyword>
<feature type="region of interest" description="Disordered" evidence="2">
    <location>
        <begin position="1"/>
        <end position="111"/>
    </location>
</feature>
<feature type="compositionally biased region" description="Basic and acidic residues" evidence="2">
    <location>
        <begin position="59"/>
        <end position="68"/>
    </location>
</feature>
<feature type="compositionally biased region" description="Acidic residues" evidence="2">
    <location>
        <begin position="153"/>
        <end position="163"/>
    </location>
</feature>
<dbReference type="HOGENOM" id="CLU_756651_0_0_1"/>
<gene>
    <name evidence="3" type="ORF">LELG_04842</name>
</gene>
<dbReference type="GeneID" id="5230914"/>
<dbReference type="VEuPathDB" id="FungiDB:LELG_04842"/>
<accession>A5E5F3</accession>
<evidence type="ECO:0000313" key="3">
    <source>
        <dbReference type="EMBL" id="EDK46661.1"/>
    </source>
</evidence>
<protein>
    <submittedName>
        <fullName evidence="3">Uncharacterized protein</fullName>
    </submittedName>
</protein>
<dbReference type="Proteomes" id="UP000001996">
    <property type="component" value="Unassembled WGS sequence"/>
</dbReference>